<comment type="similarity">
    <text evidence="5 6">Belongs to the class I-like SAM-binding methyltransferase superfamily. rRNA adenine N(6)-methyltransferase family.</text>
</comment>
<comment type="caution">
    <text evidence="9">The sequence shown here is derived from an EMBL/GenBank/DDBJ whole genome shotgun (WGS) entry which is preliminary data.</text>
</comment>
<dbReference type="GO" id="GO:0005739">
    <property type="term" value="C:mitochondrion"/>
    <property type="evidence" value="ECO:0007669"/>
    <property type="project" value="TreeGrafter"/>
</dbReference>
<gene>
    <name evidence="9" type="ORF">GH714_015549</name>
</gene>
<dbReference type="AlphaFoldDB" id="A0A6A6KRE4"/>
<protein>
    <recommendedName>
        <fullName evidence="6">rRNA adenine N(6)-methyltransferase</fullName>
        <ecNumber evidence="6">2.1.1.-</ecNumber>
    </recommendedName>
</protein>
<evidence type="ECO:0000259" key="8">
    <source>
        <dbReference type="SMART" id="SM00650"/>
    </source>
</evidence>
<dbReference type="InterPro" id="IPR020598">
    <property type="entry name" value="rRNA_Ade_methylase_Trfase_N"/>
</dbReference>
<dbReference type="InterPro" id="IPR029063">
    <property type="entry name" value="SAM-dependent_MTases_sf"/>
</dbReference>
<dbReference type="Gene3D" id="3.40.50.150">
    <property type="entry name" value="Vaccinia Virus protein VP39"/>
    <property type="match status" value="2"/>
</dbReference>
<keyword evidence="3 5" id="KW-0949">S-adenosyl-L-methionine</keyword>
<keyword evidence="10" id="KW-1185">Reference proteome</keyword>
<dbReference type="PANTHER" id="PTHR11727">
    <property type="entry name" value="DIMETHYLADENOSINE TRANSFERASE"/>
    <property type="match status" value="1"/>
</dbReference>
<organism evidence="9 10">
    <name type="scientific">Hevea brasiliensis</name>
    <name type="common">Para rubber tree</name>
    <name type="synonym">Siphonia brasiliensis</name>
    <dbReference type="NCBI Taxonomy" id="3981"/>
    <lineage>
        <taxon>Eukaryota</taxon>
        <taxon>Viridiplantae</taxon>
        <taxon>Streptophyta</taxon>
        <taxon>Embryophyta</taxon>
        <taxon>Tracheophyta</taxon>
        <taxon>Spermatophyta</taxon>
        <taxon>Magnoliopsida</taxon>
        <taxon>eudicotyledons</taxon>
        <taxon>Gunneridae</taxon>
        <taxon>Pentapetalae</taxon>
        <taxon>rosids</taxon>
        <taxon>fabids</taxon>
        <taxon>Malpighiales</taxon>
        <taxon>Euphorbiaceae</taxon>
        <taxon>Crotonoideae</taxon>
        <taxon>Micrandreae</taxon>
        <taxon>Hevea</taxon>
    </lineage>
</organism>
<dbReference type="PROSITE" id="PS51689">
    <property type="entry name" value="SAM_RNA_A_N6_MT"/>
    <property type="match status" value="1"/>
</dbReference>
<dbReference type="EC" id="2.1.1.-" evidence="6"/>
<sequence length="294" mass="33807">MEGNLYLYKSKGQHLLTNPRVLDTIVRISQIKSTDTVLEIGPGTGNLTIRLLEVAKKVVAVEIDKRMVEILCKRVSEHGLHEKLDKEFARRLLANPRDSEYNRLAVNVKLAAKVEFVMDVRKRDFLPCPKVDSSVVIIRPKAEIPSVNLDEWWAFTRTCFSNKNKTLAAIFKQKKKVMELIRLSKMRGFHGEYGITSRYYDFAAAEEEEEEEEEETSHEQSCHPCAGSEKDLSSYKERINKVLKANGFEGPYAWVKHVPGQPIQPSNPNEGSVKRRNEKKRIKQHRAFIKVRKS</sequence>
<evidence type="ECO:0000256" key="5">
    <source>
        <dbReference type="PROSITE-ProRule" id="PRU01026"/>
    </source>
</evidence>
<feature type="compositionally biased region" description="Basic residues" evidence="7">
    <location>
        <begin position="274"/>
        <end position="294"/>
    </location>
</feature>
<accession>A0A6A6KRE4</accession>
<reference evidence="9 10" key="1">
    <citation type="journal article" date="2020" name="Mol. Plant">
        <title>The Chromosome-Based Rubber Tree Genome Provides New Insights into Spurge Genome Evolution and Rubber Biosynthesis.</title>
        <authorList>
            <person name="Liu J."/>
            <person name="Shi C."/>
            <person name="Shi C.C."/>
            <person name="Li W."/>
            <person name="Zhang Q.J."/>
            <person name="Zhang Y."/>
            <person name="Li K."/>
            <person name="Lu H.F."/>
            <person name="Shi C."/>
            <person name="Zhu S.T."/>
            <person name="Xiao Z.Y."/>
            <person name="Nan H."/>
            <person name="Yue Y."/>
            <person name="Zhu X.G."/>
            <person name="Wu Y."/>
            <person name="Hong X.N."/>
            <person name="Fan G.Y."/>
            <person name="Tong Y."/>
            <person name="Zhang D."/>
            <person name="Mao C.L."/>
            <person name="Liu Y.L."/>
            <person name="Hao S.J."/>
            <person name="Liu W.Q."/>
            <person name="Lv M.Q."/>
            <person name="Zhang H.B."/>
            <person name="Liu Y."/>
            <person name="Hu-Tang G.R."/>
            <person name="Wang J.P."/>
            <person name="Wang J.H."/>
            <person name="Sun Y.H."/>
            <person name="Ni S.B."/>
            <person name="Chen W.B."/>
            <person name="Zhang X.C."/>
            <person name="Jiao Y.N."/>
            <person name="Eichler E.E."/>
            <person name="Li G.H."/>
            <person name="Liu X."/>
            <person name="Gao L.Z."/>
        </authorList>
    </citation>
    <scope>NUCLEOTIDE SEQUENCE [LARGE SCALE GENOMIC DNA]</scope>
    <source>
        <strain evidence="10">cv. GT1</strain>
        <tissue evidence="9">Leaf</tissue>
    </source>
</reference>
<dbReference type="PANTHER" id="PTHR11727:SF12">
    <property type="entry name" value="RIBOSOMAL RNA SMALL SUBUNIT METHYLTRANSFERASE, MITOCHONDRIAL"/>
    <property type="match status" value="1"/>
</dbReference>
<evidence type="ECO:0000313" key="9">
    <source>
        <dbReference type="EMBL" id="KAF2290805.1"/>
    </source>
</evidence>
<dbReference type="SMART" id="SM00650">
    <property type="entry name" value="rADc"/>
    <property type="match status" value="1"/>
</dbReference>
<evidence type="ECO:0000256" key="4">
    <source>
        <dbReference type="ARBA" id="ARBA00022884"/>
    </source>
</evidence>
<keyword evidence="4 5" id="KW-0694">RNA-binding</keyword>
<dbReference type="CDD" id="cd02440">
    <property type="entry name" value="AdoMet_MTases"/>
    <property type="match status" value="1"/>
</dbReference>
<dbReference type="InterPro" id="IPR020596">
    <property type="entry name" value="rRNA_Ade_Mease_Trfase_CS"/>
</dbReference>
<keyword evidence="1 5" id="KW-0489">Methyltransferase</keyword>
<dbReference type="SUPFAM" id="SSF53335">
    <property type="entry name" value="S-adenosyl-L-methionine-dependent methyltransferases"/>
    <property type="match status" value="1"/>
</dbReference>
<evidence type="ECO:0000256" key="2">
    <source>
        <dbReference type="ARBA" id="ARBA00022679"/>
    </source>
</evidence>
<dbReference type="GO" id="GO:0003723">
    <property type="term" value="F:RNA binding"/>
    <property type="evidence" value="ECO:0007669"/>
    <property type="project" value="UniProtKB-UniRule"/>
</dbReference>
<dbReference type="PROSITE" id="PS01131">
    <property type="entry name" value="RRNA_A_DIMETH"/>
    <property type="match status" value="1"/>
</dbReference>
<feature type="region of interest" description="Disordered" evidence="7">
    <location>
        <begin position="257"/>
        <end position="294"/>
    </location>
</feature>
<evidence type="ECO:0000256" key="3">
    <source>
        <dbReference type="ARBA" id="ARBA00022691"/>
    </source>
</evidence>
<comment type="caution">
    <text evidence="5">Lacks conserved residue(s) required for the propagation of feature annotation.</text>
</comment>
<evidence type="ECO:0000256" key="6">
    <source>
        <dbReference type="RuleBase" id="RU362106"/>
    </source>
</evidence>
<dbReference type="InterPro" id="IPR001737">
    <property type="entry name" value="KsgA/Erm"/>
</dbReference>
<evidence type="ECO:0000313" key="10">
    <source>
        <dbReference type="Proteomes" id="UP000467840"/>
    </source>
</evidence>
<proteinExistence type="inferred from homology"/>
<evidence type="ECO:0000256" key="7">
    <source>
        <dbReference type="SAM" id="MobiDB-lite"/>
    </source>
</evidence>
<keyword evidence="2 5" id="KW-0808">Transferase</keyword>
<dbReference type="Pfam" id="PF00398">
    <property type="entry name" value="RrnaAD"/>
    <property type="match status" value="2"/>
</dbReference>
<dbReference type="Proteomes" id="UP000467840">
    <property type="component" value="Chromosome 2"/>
</dbReference>
<dbReference type="Gene3D" id="1.10.8.480">
    <property type="match status" value="1"/>
</dbReference>
<keyword evidence="6" id="KW-0698">rRNA processing</keyword>
<evidence type="ECO:0000256" key="1">
    <source>
        <dbReference type="ARBA" id="ARBA00022603"/>
    </source>
</evidence>
<feature type="region of interest" description="Disordered" evidence="7">
    <location>
        <begin position="209"/>
        <end position="229"/>
    </location>
</feature>
<feature type="domain" description="Ribosomal RNA adenine methylase transferase N-terminal" evidence="8">
    <location>
        <begin position="21"/>
        <end position="142"/>
    </location>
</feature>
<name>A0A6A6KRE4_HEVBR</name>
<dbReference type="EMBL" id="JAAGAX010000015">
    <property type="protein sequence ID" value="KAF2290805.1"/>
    <property type="molecule type" value="Genomic_DNA"/>
</dbReference>
<dbReference type="GO" id="GO:0000179">
    <property type="term" value="F:rRNA (adenine-N6,N6-)-dimethyltransferase activity"/>
    <property type="evidence" value="ECO:0007669"/>
    <property type="project" value="UniProtKB-UniRule"/>
</dbReference>
<feature type="binding site" evidence="5">
    <location>
        <position position="1"/>
    </location>
    <ligand>
        <name>S-adenosyl-L-methionine</name>
        <dbReference type="ChEBI" id="CHEBI:59789"/>
    </ligand>
</feature>